<dbReference type="SUPFAM" id="SSF52374">
    <property type="entry name" value="Nucleotidylyl transferase"/>
    <property type="match status" value="1"/>
</dbReference>
<feature type="non-terminal residue" evidence="10">
    <location>
        <position position="323"/>
    </location>
</feature>
<dbReference type="GO" id="GO:0002161">
    <property type="term" value="F:aminoacyl-tRNA deacylase activity"/>
    <property type="evidence" value="ECO:0007669"/>
    <property type="project" value="InterPro"/>
</dbReference>
<keyword evidence="4" id="KW-0067">ATP-binding</keyword>
<dbReference type="InterPro" id="IPR009008">
    <property type="entry name" value="Val/Leu/Ile-tRNA-synth_edit"/>
</dbReference>
<name>A0A7V0T4C8_UNCW3</name>
<dbReference type="PRINTS" id="PR00984">
    <property type="entry name" value="TRNASYNTHILE"/>
</dbReference>
<proteinExistence type="predicted"/>
<dbReference type="GO" id="GO:0005524">
    <property type="term" value="F:ATP binding"/>
    <property type="evidence" value="ECO:0007669"/>
    <property type="project" value="UniProtKB-KW"/>
</dbReference>
<evidence type="ECO:0000256" key="5">
    <source>
        <dbReference type="ARBA" id="ARBA00022917"/>
    </source>
</evidence>
<feature type="domain" description="Aminoacyl-tRNA synthetase class Ia" evidence="9">
    <location>
        <begin position="22"/>
        <end position="202"/>
    </location>
</feature>
<organism evidence="10">
    <name type="scientific">candidate division WOR-3 bacterium</name>
    <dbReference type="NCBI Taxonomy" id="2052148"/>
    <lineage>
        <taxon>Bacteria</taxon>
        <taxon>Bacteria division WOR-3</taxon>
    </lineage>
</organism>
<dbReference type="Gene3D" id="3.40.50.620">
    <property type="entry name" value="HUPs"/>
    <property type="match status" value="1"/>
</dbReference>
<dbReference type="EC" id="6.1.1.5" evidence="1"/>
<dbReference type="InterPro" id="IPR023586">
    <property type="entry name" value="Ile-tRNA-ligase_type2"/>
</dbReference>
<dbReference type="InterPro" id="IPR002300">
    <property type="entry name" value="aa-tRNA-synth_Ia"/>
</dbReference>
<dbReference type="InterPro" id="IPR002301">
    <property type="entry name" value="Ile-tRNA-ligase"/>
</dbReference>
<accession>A0A7V0T4C8</accession>
<evidence type="ECO:0000256" key="3">
    <source>
        <dbReference type="ARBA" id="ARBA00022741"/>
    </source>
</evidence>
<evidence type="ECO:0000256" key="6">
    <source>
        <dbReference type="ARBA" id="ARBA00023146"/>
    </source>
</evidence>
<keyword evidence="3" id="KW-0547">Nucleotide-binding</keyword>
<comment type="caution">
    <text evidence="10">The sequence shown here is derived from an EMBL/GenBank/DDBJ whole genome shotgun (WGS) entry which is preliminary data.</text>
</comment>
<dbReference type="GO" id="GO:0004822">
    <property type="term" value="F:isoleucine-tRNA ligase activity"/>
    <property type="evidence" value="ECO:0007669"/>
    <property type="project" value="UniProtKB-EC"/>
</dbReference>
<dbReference type="SUPFAM" id="SSF50677">
    <property type="entry name" value="ValRS/IleRS/LeuRS editing domain"/>
    <property type="match status" value="1"/>
</dbReference>
<sequence length="323" mass="37347">MSAARFRPVPRRPDHVELERRVLAFWEEQGFFRRLLERNRGGKAFRFLDGPITANNPMGVHHAWGRTIKDLIQRYKAMQGFDLRWQNGFDCQGLWVEVEVEKELGFKCKRDIEEYGIGRFVEKCKERVRKYSAVQTAQSIRLGQWMDWENSYYTMSDENNYTIWHFLKKCHERGLVYEGTDVMPWCGRCGTAISDMEIATEGYRELTHRAVFLKLPVLDRAGEFLLVWTTTPWTLTANTAAAVHPELGYVRARQGGETFILAEARLELLPGVEVVERLPGARLVGLRYRGPFDELTPQEGIEHRVVPWDEVSADEGTGIVHIA</sequence>
<evidence type="ECO:0000256" key="7">
    <source>
        <dbReference type="ARBA" id="ARBA00025217"/>
    </source>
</evidence>
<evidence type="ECO:0000256" key="1">
    <source>
        <dbReference type="ARBA" id="ARBA00013165"/>
    </source>
</evidence>
<keyword evidence="5" id="KW-0648">Protein biosynthesis</keyword>
<dbReference type="GO" id="GO:0006428">
    <property type="term" value="P:isoleucyl-tRNA aminoacylation"/>
    <property type="evidence" value="ECO:0007669"/>
    <property type="project" value="InterPro"/>
</dbReference>
<evidence type="ECO:0000256" key="8">
    <source>
        <dbReference type="ARBA" id="ARBA00048359"/>
    </source>
</evidence>
<dbReference type="InterPro" id="IPR014729">
    <property type="entry name" value="Rossmann-like_a/b/a_fold"/>
</dbReference>
<reference evidence="10" key="1">
    <citation type="journal article" date="2020" name="mSystems">
        <title>Genome- and Community-Level Interaction Insights into Carbon Utilization and Element Cycling Functions of Hydrothermarchaeota in Hydrothermal Sediment.</title>
        <authorList>
            <person name="Zhou Z."/>
            <person name="Liu Y."/>
            <person name="Xu W."/>
            <person name="Pan J."/>
            <person name="Luo Z.H."/>
            <person name="Li M."/>
        </authorList>
    </citation>
    <scope>NUCLEOTIDE SEQUENCE [LARGE SCALE GENOMIC DNA]</scope>
    <source>
        <strain evidence="10">SpSt-1182</strain>
    </source>
</reference>
<dbReference type="Pfam" id="PF00133">
    <property type="entry name" value="tRNA-synt_1"/>
    <property type="match status" value="1"/>
</dbReference>
<evidence type="ECO:0000259" key="9">
    <source>
        <dbReference type="Pfam" id="PF00133"/>
    </source>
</evidence>
<dbReference type="Proteomes" id="UP000885672">
    <property type="component" value="Unassembled WGS sequence"/>
</dbReference>
<keyword evidence="2 10" id="KW-0436">Ligase</keyword>
<dbReference type="AlphaFoldDB" id="A0A7V0T4C8"/>
<keyword evidence="6" id="KW-0030">Aminoacyl-tRNA synthetase</keyword>
<evidence type="ECO:0000256" key="4">
    <source>
        <dbReference type="ARBA" id="ARBA00022840"/>
    </source>
</evidence>
<dbReference type="Gene3D" id="3.90.740.10">
    <property type="entry name" value="Valyl/Leucyl/Isoleucyl-tRNA synthetase, editing domain"/>
    <property type="match status" value="1"/>
</dbReference>
<evidence type="ECO:0000313" key="10">
    <source>
        <dbReference type="EMBL" id="HDQ98940.1"/>
    </source>
</evidence>
<gene>
    <name evidence="10" type="ORF">ENN51_01445</name>
</gene>
<dbReference type="PANTHER" id="PTHR42780:SF1">
    <property type="entry name" value="ISOLEUCINE--TRNA LIGASE, CYTOPLASMIC"/>
    <property type="match status" value="1"/>
</dbReference>
<comment type="catalytic activity">
    <reaction evidence="8">
        <text>tRNA(Ile) + L-isoleucine + ATP = L-isoleucyl-tRNA(Ile) + AMP + diphosphate</text>
        <dbReference type="Rhea" id="RHEA:11060"/>
        <dbReference type="Rhea" id="RHEA-COMP:9666"/>
        <dbReference type="Rhea" id="RHEA-COMP:9695"/>
        <dbReference type="ChEBI" id="CHEBI:30616"/>
        <dbReference type="ChEBI" id="CHEBI:33019"/>
        <dbReference type="ChEBI" id="CHEBI:58045"/>
        <dbReference type="ChEBI" id="CHEBI:78442"/>
        <dbReference type="ChEBI" id="CHEBI:78528"/>
        <dbReference type="ChEBI" id="CHEBI:456215"/>
        <dbReference type="EC" id="6.1.1.5"/>
    </reaction>
</comment>
<dbReference type="PANTHER" id="PTHR42780">
    <property type="entry name" value="SOLEUCYL-TRNA SYNTHETASE"/>
    <property type="match status" value="1"/>
</dbReference>
<comment type="function">
    <text evidence="7">Catalyzes the attachment of isoleucine to tRNA(Ile). As IleRS can inadvertently accommodate and process structurally similar amino acids such as valine, to avoid such errors it has two additional distinct tRNA(Ile)-dependent editing activities. One activity is designated as 'pretransfer' editing and involves the hydrolysis of activated Val-AMP. The other activity is designated 'posttransfer' editing and involves deacylation of mischarged Val-tRNA(Ile).</text>
</comment>
<evidence type="ECO:0000256" key="2">
    <source>
        <dbReference type="ARBA" id="ARBA00022598"/>
    </source>
</evidence>
<protein>
    <recommendedName>
        <fullName evidence="1">isoleucine--tRNA ligase</fullName>
        <ecNumber evidence="1">6.1.1.5</ecNumber>
    </recommendedName>
</protein>
<dbReference type="EMBL" id="DSBX01000053">
    <property type="protein sequence ID" value="HDQ98940.1"/>
    <property type="molecule type" value="Genomic_DNA"/>
</dbReference>